<gene>
    <name evidence="1" type="ORF">OGH68_00760</name>
</gene>
<evidence type="ECO:0000313" key="1">
    <source>
        <dbReference type="EMBL" id="UYQ60147.1"/>
    </source>
</evidence>
<evidence type="ECO:0000313" key="2">
    <source>
        <dbReference type="Proteomes" id="UP001163878"/>
    </source>
</evidence>
<sequence>MNDPAYNATAGIAGLAAVSLGGATGGHLVCRQVSGAHHAEAVDDVRVVVVREGDAPEPRRTGPREPVRQAACRYAVRPAPAGRPFREEALVL</sequence>
<reference evidence="1" key="1">
    <citation type="submission" date="2022-10" db="EMBL/GenBank/DDBJ databases">
        <title>Cytochrome P450 Catalyzes Benzene Ring Formation in the Biosynthesis of Trialkyl-Substituted Aromatic Polyketides.</title>
        <authorList>
            <person name="Zhao E."/>
            <person name="Ge H."/>
        </authorList>
    </citation>
    <scope>NUCLEOTIDE SEQUENCE</scope>
    <source>
        <strain evidence="1">NA0869</strain>
    </source>
</reference>
<keyword evidence="2" id="KW-1185">Reference proteome</keyword>
<dbReference type="RefSeq" id="WP_264241296.1">
    <property type="nucleotide sequence ID" value="NZ_CP107567.1"/>
</dbReference>
<proteinExistence type="predicted"/>
<dbReference type="EMBL" id="CP107567">
    <property type="protein sequence ID" value="UYQ60147.1"/>
    <property type="molecule type" value="Genomic_DNA"/>
</dbReference>
<organism evidence="1 2">
    <name type="scientific">Streptomyces peucetius</name>
    <dbReference type="NCBI Taxonomy" id="1950"/>
    <lineage>
        <taxon>Bacteria</taxon>
        <taxon>Bacillati</taxon>
        <taxon>Actinomycetota</taxon>
        <taxon>Actinomycetes</taxon>
        <taxon>Kitasatosporales</taxon>
        <taxon>Streptomycetaceae</taxon>
        <taxon>Streptomyces</taxon>
    </lineage>
</organism>
<evidence type="ECO:0008006" key="3">
    <source>
        <dbReference type="Google" id="ProtNLM"/>
    </source>
</evidence>
<accession>A0ABY6HZK3</accession>
<name>A0ABY6HZK3_STRPE</name>
<protein>
    <recommendedName>
        <fullName evidence="3">Secreted protein</fullName>
    </recommendedName>
</protein>
<dbReference type="Proteomes" id="UP001163878">
    <property type="component" value="Chromosome"/>
</dbReference>